<accession>A0AAV4S332</accession>
<reference evidence="1 2" key="1">
    <citation type="submission" date="2021-06" db="EMBL/GenBank/DDBJ databases">
        <title>Caerostris extrusa draft genome.</title>
        <authorList>
            <person name="Kono N."/>
            <person name="Arakawa K."/>
        </authorList>
    </citation>
    <scope>NUCLEOTIDE SEQUENCE [LARGE SCALE GENOMIC DNA]</scope>
</reference>
<gene>
    <name evidence="1" type="ORF">CEXT_537251</name>
</gene>
<name>A0AAV4S332_CAEEX</name>
<evidence type="ECO:0000313" key="2">
    <source>
        <dbReference type="Proteomes" id="UP001054945"/>
    </source>
</evidence>
<dbReference type="AlphaFoldDB" id="A0AAV4S332"/>
<dbReference type="Proteomes" id="UP001054945">
    <property type="component" value="Unassembled WGS sequence"/>
</dbReference>
<protein>
    <submittedName>
        <fullName evidence="1">Uncharacterized protein</fullName>
    </submittedName>
</protein>
<sequence length="134" mass="14830">MVKGGITDVRSSNDEPEWTKIGPMKYRVVFRMSCIFLCLGLVSAKRGGLVANFGRHVFSLGGRRSDVILSKILRLSVKTMAEFEKCAVLFGRFTQASTVIKAVDSSILLVATTTALRDFGHRHARTNPITLKKE</sequence>
<evidence type="ECO:0000313" key="1">
    <source>
        <dbReference type="EMBL" id="GIY27354.1"/>
    </source>
</evidence>
<organism evidence="1 2">
    <name type="scientific">Caerostris extrusa</name>
    <name type="common">Bark spider</name>
    <name type="synonym">Caerostris bankana</name>
    <dbReference type="NCBI Taxonomy" id="172846"/>
    <lineage>
        <taxon>Eukaryota</taxon>
        <taxon>Metazoa</taxon>
        <taxon>Ecdysozoa</taxon>
        <taxon>Arthropoda</taxon>
        <taxon>Chelicerata</taxon>
        <taxon>Arachnida</taxon>
        <taxon>Araneae</taxon>
        <taxon>Araneomorphae</taxon>
        <taxon>Entelegynae</taxon>
        <taxon>Araneoidea</taxon>
        <taxon>Araneidae</taxon>
        <taxon>Caerostris</taxon>
    </lineage>
</organism>
<comment type="caution">
    <text evidence="1">The sequence shown here is derived from an EMBL/GenBank/DDBJ whole genome shotgun (WGS) entry which is preliminary data.</text>
</comment>
<keyword evidence="2" id="KW-1185">Reference proteome</keyword>
<proteinExistence type="predicted"/>
<dbReference type="EMBL" id="BPLR01008807">
    <property type="protein sequence ID" value="GIY27354.1"/>
    <property type="molecule type" value="Genomic_DNA"/>
</dbReference>